<gene>
    <name evidence="3" type="ORF">BECKH772A_GA0070896_104362</name>
    <name evidence="2" type="ORF">BECKH772B_GA0070898_104392</name>
    <name evidence="4" type="ORF">BECKH772C_GA0070978_104372</name>
</gene>
<protein>
    <submittedName>
        <fullName evidence="3">Phage-related baseplate assembly protein</fullName>
    </submittedName>
</protein>
<accession>A0A450VII4</accession>
<dbReference type="InterPro" id="IPR014507">
    <property type="entry name" value="Baseplate_assembly_J_pred"/>
</dbReference>
<evidence type="ECO:0000313" key="2">
    <source>
        <dbReference type="EMBL" id="VFK04392.1"/>
    </source>
</evidence>
<evidence type="ECO:0000259" key="1">
    <source>
        <dbReference type="Pfam" id="PF26078"/>
    </source>
</evidence>
<evidence type="ECO:0000313" key="3">
    <source>
        <dbReference type="EMBL" id="VFK04599.1"/>
    </source>
</evidence>
<organism evidence="3">
    <name type="scientific">Candidatus Kentrum eta</name>
    <dbReference type="NCBI Taxonomy" id="2126337"/>
    <lineage>
        <taxon>Bacteria</taxon>
        <taxon>Pseudomonadati</taxon>
        <taxon>Pseudomonadota</taxon>
        <taxon>Gammaproteobacteria</taxon>
        <taxon>Candidatus Kentrum</taxon>
    </lineage>
</organism>
<name>A0A450VII4_9GAMM</name>
<dbReference type="PIRSF" id="PIRSF020481">
    <property type="entry name" value="BAP"/>
    <property type="match status" value="1"/>
</dbReference>
<dbReference type="EMBL" id="CAADFJ010000437">
    <property type="protein sequence ID" value="VFK07603.1"/>
    <property type="molecule type" value="Genomic_DNA"/>
</dbReference>
<reference evidence="3" key="1">
    <citation type="submission" date="2019-02" db="EMBL/GenBank/DDBJ databases">
        <authorList>
            <person name="Gruber-Vodicka R. H."/>
            <person name="Seah K. B. B."/>
        </authorList>
    </citation>
    <scope>NUCLEOTIDE SEQUENCE</scope>
    <source>
        <strain evidence="4">BECK_SA2B12</strain>
        <strain evidence="3">BECK_SA2B15</strain>
        <strain evidence="2">BECK_SA2B20</strain>
    </source>
</reference>
<sequence length="243" mass="26835">MEKSSACWLLESDPLSKLLESDVYDELLLRQRVNDALRSNLLAFSGGSDLDHLASFYDITRLPSEDDEAFRRRVHANIRGWSPGSTDYYRYHALSVSPEVRDAYADSPEPGRVRVAVLPDADADSSLIDAVRSHLGRRDVRLISDHLHVVEATQAPVRIKARAWTRPDAPPGIVEGLLASFPERFETARGLGWDVARSWIIANLHAEGVKRVVLDEPAGDIVIGSDACAALTDVAISDQGPEW</sequence>
<feature type="domain" description="Baseplate J-like central" evidence="1">
    <location>
        <begin position="84"/>
        <end position="149"/>
    </location>
</feature>
<dbReference type="EMBL" id="CAADFI010000439">
    <property type="protein sequence ID" value="VFK04392.1"/>
    <property type="molecule type" value="Genomic_DNA"/>
</dbReference>
<dbReference type="EMBL" id="CAADFG010000436">
    <property type="protein sequence ID" value="VFK04599.1"/>
    <property type="molecule type" value="Genomic_DNA"/>
</dbReference>
<dbReference type="Pfam" id="PF26078">
    <property type="entry name" value="Baseplate_J_M"/>
    <property type="match status" value="1"/>
</dbReference>
<dbReference type="AlphaFoldDB" id="A0A450VII4"/>
<evidence type="ECO:0000313" key="4">
    <source>
        <dbReference type="EMBL" id="VFK07603.1"/>
    </source>
</evidence>
<dbReference type="InterPro" id="IPR058531">
    <property type="entry name" value="Baseplate_J_M"/>
</dbReference>
<proteinExistence type="predicted"/>